<dbReference type="PANTHER" id="PTHR42951:SF9">
    <property type="entry name" value="METAL-DEPENDENT HYDROLASE"/>
    <property type="match status" value="1"/>
</dbReference>
<name>A0ABQ3V118_9CHLR</name>
<dbReference type="PANTHER" id="PTHR42951">
    <property type="entry name" value="METALLO-BETA-LACTAMASE DOMAIN-CONTAINING"/>
    <property type="match status" value="1"/>
</dbReference>
<sequence>MKVTAYSDNLYQLTYMGMMNCYLVREDDGFTLIDAIVGGQAQAIMQKARKLGLPIARIALTHAHADHIGSLDALHEALPDVPVAISERDTRFLSGDMSLDPLEPQTKLRGGYPGCQTKPTVLLREGDRFGSLEVIATPGHAAFFDTRDRAVIAGDAMQTLGGVAVSGTIRPLFPLPALSTWNKGLALESARKLLALQPSVLAIGHGRMLKQPQEAMERAIRVTERELAKEGGAQPHGA</sequence>
<accession>A0ABQ3V118</accession>
<feature type="domain" description="Metallo-beta-lactamase" evidence="1">
    <location>
        <begin position="18"/>
        <end position="205"/>
    </location>
</feature>
<evidence type="ECO:0000259" key="1">
    <source>
        <dbReference type="SMART" id="SM00849"/>
    </source>
</evidence>
<gene>
    <name evidence="2" type="ORF">KSB_69620</name>
</gene>
<dbReference type="InterPro" id="IPR036866">
    <property type="entry name" value="RibonucZ/Hydroxyglut_hydro"/>
</dbReference>
<dbReference type="CDD" id="cd07721">
    <property type="entry name" value="yflN-like_MBL-fold"/>
    <property type="match status" value="1"/>
</dbReference>
<dbReference type="EMBL" id="BNJG01000003">
    <property type="protein sequence ID" value="GHO58487.1"/>
    <property type="molecule type" value="Genomic_DNA"/>
</dbReference>
<dbReference type="Pfam" id="PF00753">
    <property type="entry name" value="Lactamase_B"/>
    <property type="match status" value="1"/>
</dbReference>
<organism evidence="2 3">
    <name type="scientific">Ktedonobacter robiniae</name>
    <dbReference type="NCBI Taxonomy" id="2778365"/>
    <lineage>
        <taxon>Bacteria</taxon>
        <taxon>Bacillati</taxon>
        <taxon>Chloroflexota</taxon>
        <taxon>Ktedonobacteria</taxon>
        <taxon>Ktedonobacterales</taxon>
        <taxon>Ktedonobacteraceae</taxon>
        <taxon>Ktedonobacter</taxon>
    </lineage>
</organism>
<evidence type="ECO:0000313" key="2">
    <source>
        <dbReference type="EMBL" id="GHO58487.1"/>
    </source>
</evidence>
<dbReference type="SMART" id="SM00849">
    <property type="entry name" value="Lactamase_B"/>
    <property type="match status" value="1"/>
</dbReference>
<dbReference type="RefSeq" id="WP_201374767.1">
    <property type="nucleotide sequence ID" value="NZ_BNJG01000003.1"/>
</dbReference>
<keyword evidence="3" id="KW-1185">Reference proteome</keyword>
<dbReference type="InterPro" id="IPR001279">
    <property type="entry name" value="Metallo-B-lactamas"/>
</dbReference>
<evidence type="ECO:0000313" key="3">
    <source>
        <dbReference type="Proteomes" id="UP000654345"/>
    </source>
</evidence>
<protein>
    <submittedName>
        <fullName evidence="2">MBL fold metallo-hydrolase</fullName>
    </submittedName>
</protein>
<reference evidence="2 3" key="1">
    <citation type="journal article" date="2021" name="Int. J. Syst. Evol. Microbiol.">
        <title>Reticulibacter mediterranei gen. nov., sp. nov., within the new family Reticulibacteraceae fam. nov., and Ktedonospora formicarum gen. nov., sp. nov., Ktedonobacter robiniae sp. nov., Dictyobacter formicarum sp. nov. and Dictyobacter arantiisoli sp. nov., belonging to the class Ktedonobacteria.</title>
        <authorList>
            <person name="Yabe S."/>
            <person name="Zheng Y."/>
            <person name="Wang C.M."/>
            <person name="Sakai Y."/>
            <person name="Abe K."/>
            <person name="Yokota A."/>
            <person name="Donadio S."/>
            <person name="Cavaletti L."/>
            <person name="Monciardini P."/>
        </authorList>
    </citation>
    <scope>NUCLEOTIDE SEQUENCE [LARGE SCALE GENOMIC DNA]</scope>
    <source>
        <strain evidence="2 3">SOSP1-30</strain>
    </source>
</reference>
<dbReference type="Proteomes" id="UP000654345">
    <property type="component" value="Unassembled WGS sequence"/>
</dbReference>
<dbReference type="SUPFAM" id="SSF56281">
    <property type="entry name" value="Metallo-hydrolase/oxidoreductase"/>
    <property type="match status" value="1"/>
</dbReference>
<dbReference type="Gene3D" id="3.60.15.10">
    <property type="entry name" value="Ribonuclease Z/Hydroxyacylglutathione hydrolase-like"/>
    <property type="match status" value="1"/>
</dbReference>
<comment type="caution">
    <text evidence="2">The sequence shown here is derived from an EMBL/GenBank/DDBJ whole genome shotgun (WGS) entry which is preliminary data.</text>
</comment>
<proteinExistence type="predicted"/>
<dbReference type="InterPro" id="IPR050855">
    <property type="entry name" value="NDM-1-like"/>
</dbReference>